<sequence length="905" mass="101679">MNFSDHWRSLWPVASVPHAPNLLSGDQAAALGPLLFHPAPPCHTLFASSSLALRIPPSSPPPILDDIQSFFRCPTNGSFLPTTDQFYLAADIQSSLASAYSNSLDPLSSNSLHALPCHDGFSVLLFFPTGDNADEIGFVCLRFRDECLKPEVGVDLGGDIFKQREGLKHPRHRILKLSVVSSPTYSSSPTDTSITEGFLMATTLYSVNWFRVETRSTDVGMLKPLLMPLAKQGFSSCVVDACWSPHLLEESAVLLETGELCWFNLVSKRGGTHRIELGDNSDPRWLGCKFGGQPWVILVASSINVVLVDLRPKRINELPKVLASVKLPDFLGVVSMKEKDTFQAFCRANFNDFHFTAVTERLLILFDVRQPLVPILTWDHGLEHPTYVSMFRLSELRTSEEFKSVSELGFVILVGSFWKNEFKIFCYGSSDKGAIGSSFFAWQLPSLLSLSGKHCSSIDDLVRKMISKENHPNQDMLLRNEGIAGFCIVRSNILLKCRSEPGVFVLIRLTLSGKLEIQKYHSSSDSENENRIWQGIDLQETKDFTIYNTHEGSKVSSRFCFLKLCYLSKYMNGNLSDMLIERYLELNGKGSKNEFFTDDLIELLSCKLQSSSSSISSLIADVSIPTNVFEVVSRRVLTTLKPEFLSLTFTKYEELLIGHADTTFLPLEFPKCLPHHRFPPFFVNIPSRRSEFLPSTVLAADAIVGPLLPLPVLLVLQQKGMGCTEFSNEEELDDDLLNLECKRVMEFMFPETSIADSYDYSGLRVSQVFQDDEQFFVYRPTLGVCKSVFNDASISFPNEKTQSQIDYLSENYVVAKDTPNDEKFTTFVCGNFDKKYPLDCGSEVNDSEIFDASPVKLDFESFDVMLQPTEILFLNSLKRQASKWLENNKSYQDFCTSSKISDAIL</sequence>
<keyword evidence="2" id="KW-1185">Reference proteome</keyword>
<accession>A0A8T3A673</accession>
<gene>
    <name evidence="1" type="ORF">KFK09_025819</name>
</gene>
<evidence type="ECO:0000313" key="1">
    <source>
        <dbReference type="EMBL" id="KAI0491559.1"/>
    </source>
</evidence>
<dbReference type="AlphaFoldDB" id="A0A8T3A673"/>
<dbReference type="OrthoDB" id="2382881at2759"/>
<dbReference type="GO" id="GO:0001650">
    <property type="term" value="C:fibrillar center"/>
    <property type="evidence" value="ECO:0007669"/>
    <property type="project" value="TreeGrafter"/>
</dbReference>
<dbReference type="EMBL" id="JAGYWB010000018">
    <property type="protein sequence ID" value="KAI0491559.1"/>
    <property type="molecule type" value="Genomic_DNA"/>
</dbReference>
<dbReference type="Proteomes" id="UP000829196">
    <property type="component" value="Unassembled WGS sequence"/>
</dbReference>
<dbReference type="InterPro" id="IPR038801">
    <property type="entry name" value="TAF1C"/>
</dbReference>
<reference evidence="1" key="1">
    <citation type="journal article" date="2022" name="Front. Genet.">
        <title>Chromosome-Scale Assembly of the Dendrobium nobile Genome Provides Insights Into the Molecular Mechanism of the Biosynthesis of the Medicinal Active Ingredient of Dendrobium.</title>
        <authorList>
            <person name="Xu Q."/>
            <person name="Niu S.-C."/>
            <person name="Li K.-L."/>
            <person name="Zheng P.-J."/>
            <person name="Zhang X.-J."/>
            <person name="Jia Y."/>
            <person name="Liu Y."/>
            <person name="Niu Y.-X."/>
            <person name="Yu L.-H."/>
            <person name="Chen D.-F."/>
            <person name="Zhang G.-Q."/>
        </authorList>
    </citation>
    <scope>NUCLEOTIDE SEQUENCE</scope>
    <source>
        <tissue evidence="1">Leaf</tissue>
    </source>
</reference>
<dbReference type="GO" id="GO:0001164">
    <property type="term" value="F:RNA polymerase I core promoter sequence-specific DNA binding"/>
    <property type="evidence" value="ECO:0007669"/>
    <property type="project" value="TreeGrafter"/>
</dbReference>
<evidence type="ECO:0000313" key="2">
    <source>
        <dbReference type="Proteomes" id="UP000829196"/>
    </source>
</evidence>
<comment type="caution">
    <text evidence="1">The sequence shown here is derived from an EMBL/GenBank/DDBJ whole genome shotgun (WGS) entry which is preliminary data.</text>
</comment>
<organism evidence="1 2">
    <name type="scientific">Dendrobium nobile</name>
    <name type="common">Orchid</name>
    <dbReference type="NCBI Taxonomy" id="94219"/>
    <lineage>
        <taxon>Eukaryota</taxon>
        <taxon>Viridiplantae</taxon>
        <taxon>Streptophyta</taxon>
        <taxon>Embryophyta</taxon>
        <taxon>Tracheophyta</taxon>
        <taxon>Spermatophyta</taxon>
        <taxon>Magnoliopsida</taxon>
        <taxon>Liliopsida</taxon>
        <taxon>Asparagales</taxon>
        <taxon>Orchidaceae</taxon>
        <taxon>Epidendroideae</taxon>
        <taxon>Malaxideae</taxon>
        <taxon>Dendrobiinae</taxon>
        <taxon>Dendrobium</taxon>
    </lineage>
</organism>
<name>A0A8T3A673_DENNO</name>
<protein>
    <submittedName>
        <fullName evidence="1">Uncharacterized protein</fullName>
    </submittedName>
</protein>
<dbReference type="PANTHER" id="PTHR15319:SF1">
    <property type="entry name" value="TATA BOX-BINDING PROTEIN-ASSOCIATED FACTOR RNA POLYMERASE I SUBUNIT C"/>
    <property type="match status" value="1"/>
</dbReference>
<dbReference type="PANTHER" id="PTHR15319">
    <property type="entry name" value="TATA BOX-BINDING PROTEIN ASSOCIATED FACTOR RNA POLYMERASE I SUBUNIT C"/>
    <property type="match status" value="1"/>
</dbReference>
<proteinExistence type="predicted"/>